<evidence type="ECO:0000256" key="6">
    <source>
        <dbReference type="ARBA" id="ARBA00023284"/>
    </source>
</evidence>
<proteinExistence type="inferred from homology"/>
<dbReference type="PRINTS" id="PR00368">
    <property type="entry name" value="FADPNR"/>
</dbReference>
<dbReference type="InterPro" id="IPR023753">
    <property type="entry name" value="FAD/NAD-binding_dom"/>
</dbReference>
<evidence type="ECO:0000313" key="8">
    <source>
        <dbReference type="EMBL" id="QGQ21619.1"/>
    </source>
</evidence>
<dbReference type="InterPro" id="IPR008255">
    <property type="entry name" value="Pyr_nucl-diS_OxRdtase_2_AS"/>
</dbReference>
<dbReference type="PROSITE" id="PS00573">
    <property type="entry name" value="PYRIDINE_REDOX_2"/>
    <property type="match status" value="1"/>
</dbReference>
<dbReference type="KEGG" id="gim:F1728_02450"/>
<keyword evidence="2" id="KW-0285">Flavoprotein</keyword>
<evidence type="ECO:0000256" key="3">
    <source>
        <dbReference type="ARBA" id="ARBA00022827"/>
    </source>
</evidence>
<feature type="domain" description="FAD/NAD(P)-binding" evidence="7">
    <location>
        <begin position="12"/>
        <end position="341"/>
    </location>
</feature>
<evidence type="ECO:0000256" key="1">
    <source>
        <dbReference type="ARBA" id="ARBA00009333"/>
    </source>
</evidence>
<dbReference type="AlphaFoldDB" id="A0A6I6A944"/>
<name>A0A6I6A944_9PLAN</name>
<sequence>MHLRRISIVPEKVVVIGSGPAAWAACIYTSRANLEPLCFEGAVTEENRLQGTLPLGQLALTTEVENYPGFPAGNLESYLNDSIEESKRKYMAPHTGHGVSGPELMELMRQQAKNFGTKVVTDDVVDIDFSSHPYKVTPSNGEPVEALAVIIATGARANYLGLDSENRFKNMGVSACAVCDGAMPRFRNHPLVVVGGGDSAMEEASYLTKFASKVYIVHRRDEFRASKIMADRALANEKIEVKWNSVIDEVLGNDEQGVTGVRIRSTVDESQTEELEATGYFAAIGHTPNVNFLKGQIDLNDKGFIQWQVPFRTNTNVDGVFAAGDVADDNYKQAITAAGSGCMAALDAERWLVANGYE</sequence>
<dbReference type="Proteomes" id="UP000427281">
    <property type="component" value="Chromosome"/>
</dbReference>
<evidence type="ECO:0000256" key="2">
    <source>
        <dbReference type="ARBA" id="ARBA00022630"/>
    </source>
</evidence>
<dbReference type="GO" id="GO:0016668">
    <property type="term" value="F:oxidoreductase activity, acting on a sulfur group of donors, NAD(P) as acceptor"/>
    <property type="evidence" value="ECO:0007669"/>
    <property type="project" value="UniProtKB-ARBA"/>
</dbReference>
<keyword evidence="5" id="KW-1015">Disulfide bond</keyword>
<reference evidence="8 9" key="1">
    <citation type="submission" date="2019-09" db="EMBL/GenBank/DDBJ databases">
        <title>Gimesia benthica sp. nov., a novel bacterium isolated from deep-sea water of the Northwest Indian Ocean.</title>
        <authorList>
            <person name="Dai X."/>
        </authorList>
    </citation>
    <scope>NUCLEOTIDE SEQUENCE [LARGE SCALE GENOMIC DNA]</scope>
    <source>
        <strain evidence="8 9">E7</strain>
    </source>
</reference>
<organism evidence="8 9">
    <name type="scientific">Gimesia benthica</name>
    <dbReference type="NCBI Taxonomy" id="2608982"/>
    <lineage>
        <taxon>Bacteria</taxon>
        <taxon>Pseudomonadati</taxon>
        <taxon>Planctomycetota</taxon>
        <taxon>Planctomycetia</taxon>
        <taxon>Planctomycetales</taxon>
        <taxon>Planctomycetaceae</taxon>
        <taxon>Gimesia</taxon>
    </lineage>
</organism>
<evidence type="ECO:0000313" key="9">
    <source>
        <dbReference type="Proteomes" id="UP000427281"/>
    </source>
</evidence>
<gene>
    <name evidence="8" type="ORF">F1728_02450</name>
</gene>
<evidence type="ECO:0000256" key="4">
    <source>
        <dbReference type="ARBA" id="ARBA00023002"/>
    </source>
</evidence>
<protein>
    <submittedName>
        <fullName evidence="8">Thioredoxin-disulfide reductase</fullName>
    </submittedName>
</protein>
<dbReference type="Gene3D" id="3.50.50.60">
    <property type="entry name" value="FAD/NAD(P)-binding domain"/>
    <property type="match status" value="3"/>
</dbReference>
<dbReference type="SUPFAM" id="SSF51905">
    <property type="entry name" value="FAD/NAD(P)-binding domain"/>
    <property type="match status" value="1"/>
</dbReference>
<comment type="similarity">
    <text evidence="1">Belongs to the class-II pyridine nucleotide-disulfide oxidoreductase family.</text>
</comment>
<dbReference type="InterPro" id="IPR036188">
    <property type="entry name" value="FAD/NAD-bd_sf"/>
</dbReference>
<keyword evidence="3" id="KW-0274">FAD</keyword>
<keyword evidence="6" id="KW-0676">Redox-active center</keyword>
<keyword evidence="9" id="KW-1185">Reference proteome</keyword>
<dbReference type="InterPro" id="IPR050097">
    <property type="entry name" value="Ferredoxin-NADP_redctase_2"/>
</dbReference>
<evidence type="ECO:0000256" key="5">
    <source>
        <dbReference type="ARBA" id="ARBA00023157"/>
    </source>
</evidence>
<dbReference type="EMBL" id="CP043930">
    <property type="protein sequence ID" value="QGQ21619.1"/>
    <property type="molecule type" value="Genomic_DNA"/>
</dbReference>
<dbReference type="PRINTS" id="PR00469">
    <property type="entry name" value="PNDRDTASEII"/>
</dbReference>
<keyword evidence="4" id="KW-0560">Oxidoreductase</keyword>
<accession>A0A6I6A944</accession>
<dbReference type="Pfam" id="PF07992">
    <property type="entry name" value="Pyr_redox_2"/>
    <property type="match status" value="1"/>
</dbReference>
<evidence type="ECO:0000259" key="7">
    <source>
        <dbReference type="Pfam" id="PF07992"/>
    </source>
</evidence>
<dbReference type="PANTHER" id="PTHR48105">
    <property type="entry name" value="THIOREDOXIN REDUCTASE 1-RELATED-RELATED"/>
    <property type="match status" value="1"/>
</dbReference>
<dbReference type="PROSITE" id="PS51257">
    <property type="entry name" value="PROKAR_LIPOPROTEIN"/>
    <property type="match status" value="1"/>
</dbReference>